<comment type="caution">
    <text evidence="2">The sequence shown here is derived from an EMBL/GenBank/DDBJ whole genome shotgun (WGS) entry which is preliminary data.</text>
</comment>
<reference evidence="2 3" key="1">
    <citation type="journal article" date="2019" name="Commun. Biol.">
        <title>The bagworm genome reveals a unique fibroin gene that provides high tensile strength.</title>
        <authorList>
            <person name="Kono N."/>
            <person name="Nakamura H."/>
            <person name="Ohtoshi R."/>
            <person name="Tomita M."/>
            <person name="Numata K."/>
            <person name="Arakawa K."/>
        </authorList>
    </citation>
    <scope>NUCLEOTIDE SEQUENCE [LARGE SCALE GENOMIC DNA]</scope>
</reference>
<feature type="region of interest" description="Disordered" evidence="1">
    <location>
        <begin position="57"/>
        <end position="87"/>
    </location>
</feature>
<protein>
    <submittedName>
        <fullName evidence="2">Uncharacterized protein</fullName>
    </submittedName>
</protein>
<organism evidence="2 3">
    <name type="scientific">Eumeta variegata</name>
    <name type="common">Bagworm moth</name>
    <name type="synonym">Eumeta japonica</name>
    <dbReference type="NCBI Taxonomy" id="151549"/>
    <lineage>
        <taxon>Eukaryota</taxon>
        <taxon>Metazoa</taxon>
        <taxon>Ecdysozoa</taxon>
        <taxon>Arthropoda</taxon>
        <taxon>Hexapoda</taxon>
        <taxon>Insecta</taxon>
        <taxon>Pterygota</taxon>
        <taxon>Neoptera</taxon>
        <taxon>Endopterygota</taxon>
        <taxon>Lepidoptera</taxon>
        <taxon>Glossata</taxon>
        <taxon>Ditrysia</taxon>
        <taxon>Tineoidea</taxon>
        <taxon>Psychidae</taxon>
        <taxon>Oiketicinae</taxon>
        <taxon>Eumeta</taxon>
    </lineage>
</organism>
<keyword evidence="3" id="KW-1185">Reference proteome</keyword>
<proteinExistence type="predicted"/>
<dbReference type="EMBL" id="BGZK01000593">
    <property type="protein sequence ID" value="GBP51997.1"/>
    <property type="molecule type" value="Genomic_DNA"/>
</dbReference>
<dbReference type="Proteomes" id="UP000299102">
    <property type="component" value="Unassembled WGS sequence"/>
</dbReference>
<evidence type="ECO:0000313" key="2">
    <source>
        <dbReference type="EMBL" id="GBP51997.1"/>
    </source>
</evidence>
<dbReference type="AlphaFoldDB" id="A0A4C1WPG7"/>
<accession>A0A4C1WPG7</accession>
<sequence>MKLPPRREPTQRSPKEALTLFAMRKKKTFAKIKIQIHRSTLLTFDVGRLKWVKDLQGQRRGVRTPRRGGEVVSAPARRRARPPPLNNDNCVTLHFKIAGRTRNIGSSFSEPPIRFYDAKR</sequence>
<name>A0A4C1WPG7_EUMVA</name>
<gene>
    <name evidence="2" type="ORF">EVAR_45846_1</name>
</gene>
<evidence type="ECO:0000256" key="1">
    <source>
        <dbReference type="SAM" id="MobiDB-lite"/>
    </source>
</evidence>
<evidence type="ECO:0000313" key="3">
    <source>
        <dbReference type="Proteomes" id="UP000299102"/>
    </source>
</evidence>